<evidence type="ECO:0000256" key="5">
    <source>
        <dbReference type="ARBA" id="ARBA00022884"/>
    </source>
</evidence>
<dbReference type="InterPro" id="IPR019557">
    <property type="entry name" value="AminoTfrase-like_pln_mobile"/>
</dbReference>
<evidence type="ECO:0000256" key="3">
    <source>
        <dbReference type="ARBA" id="ARBA00009352"/>
    </source>
</evidence>
<dbReference type="GO" id="GO:0005047">
    <property type="term" value="F:signal recognition particle binding"/>
    <property type="evidence" value="ECO:0007669"/>
    <property type="project" value="InterPro"/>
</dbReference>
<evidence type="ECO:0000313" key="13">
    <source>
        <dbReference type="Proteomes" id="UP000737018"/>
    </source>
</evidence>
<keyword evidence="13" id="KW-1185">Reference proteome</keyword>
<name>A0A8J4VSX0_9ROSI</name>
<dbReference type="GO" id="GO:0008312">
    <property type="term" value="F:7S RNA binding"/>
    <property type="evidence" value="ECO:0007669"/>
    <property type="project" value="InterPro"/>
</dbReference>
<proteinExistence type="inferred from homology"/>
<dbReference type="GO" id="GO:0030942">
    <property type="term" value="F:endoplasmic reticulum signal peptide binding"/>
    <property type="evidence" value="ECO:0007669"/>
    <property type="project" value="InterPro"/>
</dbReference>
<dbReference type="Pfam" id="PF10536">
    <property type="entry name" value="PMD"/>
    <property type="match status" value="1"/>
</dbReference>
<dbReference type="InterPro" id="IPR026258">
    <property type="entry name" value="SRP68"/>
</dbReference>
<dbReference type="GO" id="GO:0005786">
    <property type="term" value="C:signal recognition particle, endoplasmic reticulum targeting"/>
    <property type="evidence" value="ECO:0007669"/>
    <property type="project" value="UniProtKB-KW"/>
</dbReference>
<keyword evidence="7" id="KW-0539">Nucleus</keyword>
<comment type="subcellular location">
    <subcellularLocation>
        <location evidence="1">Cytoplasm</location>
    </subcellularLocation>
    <subcellularLocation>
        <location evidence="2">Nucleus</location>
        <location evidence="2">Nucleolus</location>
    </subcellularLocation>
</comment>
<dbReference type="Proteomes" id="UP000737018">
    <property type="component" value="Unassembled WGS sequence"/>
</dbReference>
<dbReference type="InterPro" id="IPR038253">
    <property type="entry name" value="SRP68_N_sf"/>
</dbReference>
<evidence type="ECO:0000256" key="7">
    <source>
        <dbReference type="ARBA" id="ARBA00023242"/>
    </source>
</evidence>
<keyword evidence="8" id="KW-0687">Ribonucleoprotein</keyword>
<evidence type="ECO:0000259" key="11">
    <source>
        <dbReference type="Pfam" id="PF10536"/>
    </source>
</evidence>
<dbReference type="Pfam" id="PF16969">
    <property type="entry name" value="SRP68"/>
    <property type="match status" value="2"/>
</dbReference>
<dbReference type="Gene3D" id="1.10.3450.40">
    <property type="entry name" value="Signal recognition particle, SRP68 subunit, RNA-binding domain"/>
    <property type="match status" value="1"/>
</dbReference>
<dbReference type="AlphaFoldDB" id="A0A8J4VSX0"/>
<keyword evidence="4" id="KW-0963">Cytoplasm</keyword>
<feature type="compositionally biased region" description="Pro residues" evidence="10">
    <location>
        <begin position="380"/>
        <end position="410"/>
    </location>
</feature>
<feature type="compositionally biased region" description="Low complexity" evidence="10">
    <location>
        <begin position="356"/>
        <end position="368"/>
    </location>
</feature>
<organism evidence="12 13">
    <name type="scientific">Castanea mollissima</name>
    <name type="common">Chinese chestnut</name>
    <dbReference type="NCBI Taxonomy" id="60419"/>
    <lineage>
        <taxon>Eukaryota</taxon>
        <taxon>Viridiplantae</taxon>
        <taxon>Streptophyta</taxon>
        <taxon>Embryophyta</taxon>
        <taxon>Tracheophyta</taxon>
        <taxon>Spermatophyta</taxon>
        <taxon>Magnoliopsida</taxon>
        <taxon>eudicotyledons</taxon>
        <taxon>Gunneridae</taxon>
        <taxon>Pentapetalae</taxon>
        <taxon>rosids</taxon>
        <taxon>fabids</taxon>
        <taxon>Fagales</taxon>
        <taxon>Fagaceae</taxon>
        <taxon>Castanea</taxon>
    </lineage>
</organism>
<evidence type="ECO:0000256" key="9">
    <source>
        <dbReference type="ARBA" id="ARBA00029498"/>
    </source>
</evidence>
<dbReference type="EMBL" id="JRKL02000681">
    <property type="protein sequence ID" value="KAF3969130.1"/>
    <property type="molecule type" value="Genomic_DNA"/>
</dbReference>
<evidence type="ECO:0000256" key="6">
    <source>
        <dbReference type="ARBA" id="ARBA00023135"/>
    </source>
</evidence>
<evidence type="ECO:0000256" key="2">
    <source>
        <dbReference type="ARBA" id="ARBA00004604"/>
    </source>
</evidence>
<keyword evidence="5" id="KW-0694">RNA-binding</keyword>
<evidence type="ECO:0000256" key="8">
    <source>
        <dbReference type="ARBA" id="ARBA00023274"/>
    </source>
</evidence>
<feature type="domain" description="Aminotransferase-like plant mobile" evidence="11">
    <location>
        <begin position="140"/>
        <end position="282"/>
    </location>
</feature>
<dbReference type="GO" id="GO:0006614">
    <property type="term" value="P:SRP-dependent cotranslational protein targeting to membrane"/>
    <property type="evidence" value="ECO:0007669"/>
    <property type="project" value="InterPro"/>
</dbReference>
<keyword evidence="6" id="KW-0733">Signal recognition particle</keyword>
<reference evidence="12" key="1">
    <citation type="submission" date="2020-03" db="EMBL/GenBank/DDBJ databases">
        <title>Castanea mollissima Vanexum genome sequencing.</title>
        <authorList>
            <person name="Staton M."/>
        </authorList>
    </citation>
    <scope>NUCLEOTIDE SEQUENCE</scope>
    <source>
        <tissue evidence="12">Leaf</tissue>
    </source>
</reference>
<dbReference type="GO" id="GO:0005730">
    <property type="term" value="C:nucleolus"/>
    <property type="evidence" value="ECO:0007669"/>
    <property type="project" value="UniProtKB-SubCell"/>
</dbReference>
<accession>A0A8J4VSX0</accession>
<gene>
    <name evidence="12" type="ORF">CMV_007042</name>
</gene>
<sequence>MSFSSQLIGGSGLSVAGSVVDGSSQLIGGSGSSMAGSVVGGSSQLIGGSSQLIGGSGLSVARSVVGGSYPRRTVTISLTHRLSLTLSMAAVAEVDDEFGPGPRVPSVLRFPFLCPRMDLPPDGAYGPPLPSSPLSIKLVWVVSTKNSPAEICLVRYRQLLDSMYPNQVVWQPYEAELGHLPAFCVAGRDMWTARVPLVCFWLVEKHTPDRVLRQFGMVQEIPEDVDTDDALHKIDLRGKIEVDWRVRHFSHIQVWNTRAQKLCHGARLEGAMSSVHPYFGWYGKVTWRFVDHTSASLLITVAMHKQMLMRYVVDSPEHKLITAMLKEVDRLHRLAAHLPLEDADTANPELPEHNARPSTSSTPASHSHGQCVAPHQGQNQPPPPPHAYPAPEFPPPPHASPAPEFPPPLHASPSLEIPPRTTPAFPDLQIPVVTKQDTRLAPRNARSLTKEMRYPLPHIPDIIQDNVSVKCHRVSTPSAYKWCSTQVMKSIDAVLQLSQGYGMPVSEPGILVVEFILSIVWQLLDATLDDEGLLELTSDKKSKWIIKSQEMEIDRNNSFDEKRAELRERLQNLNTVMAIELVGEFLQNKVTARILYLARRNMPSHWLDFIQRLQLLQANSSALRNSKTLTPESLQQLTSDARIVLSRECKTSSLQKFHAVMAFGSLSSSAGLCQGASRSALWLPLDLLLEDAMDGYQVNATCGIEIITGLIKTLQAINGTTWHDTFLERAWSHAMEKRQLPDGPNSRQRIYLIGRLRKAVKWATLFAQLCAIKGDSRTSLEAEAYASYMKGNLLFEQDQNWDTALMNFKSARAVYEELGKYGDLENQVLCRERVEELQPSIRYCLHRFRWLSNAQELEKDLHGPAADSLPAEKRLAIFDKIFTAYHEARSCIRSDLVSARNAENVKDDLNGLDKAVSAVLGQRTIERNQLLVTLAKSKLTRRRDDKNEKVTKPEELVHLYDLLLQNIADLSDLVSSGRDRKPEELAFSEECALKSLSFRAERCFYLAKSYSLAGKRAEAYALYCRARSLAEDVLQKFRTLNENDQRNKTGCT</sequence>
<dbReference type="PANTHER" id="PTHR12860">
    <property type="entry name" value="SIGNAL RECOGNITION PARTICLE 68 KDA PROTEIN"/>
    <property type="match status" value="1"/>
</dbReference>
<dbReference type="PANTHER" id="PTHR12860:SF0">
    <property type="entry name" value="SIGNAL RECOGNITION PARTICLE SUBUNIT SRP68"/>
    <property type="match status" value="1"/>
</dbReference>
<evidence type="ECO:0000256" key="1">
    <source>
        <dbReference type="ARBA" id="ARBA00004496"/>
    </source>
</evidence>
<comment type="similarity">
    <text evidence="3">Belongs to the SRP68 family.</text>
</comment>
<protein>
    <recommendedName>
        <fullName evidence="9">Signal recognition particle subunit SRP68</fullName>
    </recommendedName>
</protein>
<evidence type="ECO:0000313" key="12">
    <source>
        <dbReference type="EMBL" id="KAF3969130.1"/>
    </source>
</evidence>
<dbReference type="OrthoDB" id="1751334at2759"/>
<evidence type="ECO:0000256" key="4">
    <source>
        <dbReference type="ARBA" id="ARBA00022490"/>
    </source>
</evidence>
<feature type="region of interest" description="Disordered" evidence="10">
    <location>
        <begin position="342"/>
        <end position="446"/>
    </location>
</feature>
<comment type="caution">
    <text evidence="12">The sequence shown here is derived from an EMBL/GenBank/DDBJ whole genome shotgun (WGS) entry which is preliminary data.</text>
</comment>
<evidence type="ECO:0000256" key="10">
    <source>
        <dbReference type="SAM" id="MobiDB-lite"/>
    </source>
</evidence>